<comment type="caution">
    <text evidence="9">The sequence shown here is derived from an EMBL/GenBank/DDBJ whole genome shotgun (WGS) entry which is preliminary data.</text>
</comment>
<feature type="domain" description="PPIase FKBP-type" evidence="8">
    <location>
        <begin position="284"/>
        <end position="375"/>
    </location>
</feature>
<dbReference type="PROSITE" id="PS50059">
    <property type="entry name" value="FKBP_PPIASE"/>
    <property type="match status" value="2"/>
</dbReference>
<keyword evidence="3 5" id="KW-0697">Rotamase</keyword>
<evidence type="ECO:0000256" key="3">
    <source>
        <dbReference type="ARBA" id="ARBA00023110"/>
    </source>
</evidence>
<evidence type="ECO:0000256" key="1">
    <source>
        <dbReference type="ARBA" id="ARBA00000971"/>
    </source>
</evidence>
<keyword evidence="10" id="KW-1185">Reference proteome</keyword>
<keyword evidence="4 5" id="KW-0413">Isomerase</keyword>
<evidence type="ECO:0000313" key="10">
    <source>
        <dbReference type="Proteomes" id="UP000774570"/>
    </source>
</evidence>
<protein>
    <recommendedName>
        <fullName evidence="2 5">peptidylprolyl isomerase</fullName>
        <ecNumber evidence="2 5">5.2.1.8</ecNumber>
    </recommendedName>
</protein>
<dbReference type="InterPro" id="IPR046357">
    <property type="entry name" value="PPIase_dom_sf"/>
</dbReference>
<feature type="region of interest" description="Disordered" evidence="6">
    <location>
        <begin position="1"/>
        <end position="56"/>
    </location>
</feature>
<dbReference type="EMBL" id="JAIBOA010000023">
    <property type="protein sequence ID" value="MBW8486434.1"/>
    <property type="molecule type" value="Genomic_DNA"/>
</dbReference>
<feature type="domain" description="PPIase FKBP-type" evidence="8">
    <location>
        <begin position="131"/>
        <end position="225"/>
    </location>
</feature>
<dbReference type="PANTHER" id="PTHR45779:SF7">
    <property type="entry name" value="PEPTIDYLPROLYL ISOMERASE"/>
    <property type="match status" value="1"/>
</dbReference>
<evidence type="ECO:0000259" key="8">
    <source>
        <dbReference type="PROSITE" id="PS50059"/>
    </source>
</evidence>
<keyword evidence="7" id="KW-0812">Transmembrane</keyword>
<comment type="catalytic activity">
    <reaction evidence="1 5">
        <text>[protein]-peptidylproline (omega=180) = [protein]-peptidylproline (omega=0)</text>
        <dbReference type="Rhea" id="RHEA:16237"/>
        <dbReference type="Rhea" id="RHEA-COMP:10747"/>
        <dbReference type="Rhea" id="RHEA-COMP:10748"/>
        <dbReference type="ChEBI" id="CHEBI:83833"/>
        <dbReference type="ChEBI" id="CHEBI:83834"/>
        <dbReference type="EC" id="5.2.1.8"/>
    </reaction>
</comment>
<dbReference type="SUPFAM" id="SSF54534">
    <property type="entry name" value="FKBP-like"/>
    <property type="match status" value="2"/>
</dbReference>
<dbReference type="RefSeq" id="WP_220169671.1">
    <property type="nucleotide sequence ID" value="NZ_JAIBOA010000023.1"/>
</dbReference>
<dbReference type="GO" id="GO:0003755">
    <property type="term" value="F:peptidyl-prolyl cis-trans isomerase activity"/>
    <property type="evidence" value="ECO:0007669"/>
    <property type="project" value="UniProtKB-EC"/>
</dbReference>
<name>A0ABS7G144_9ACTN</name>
<reference evidence="9 10" key="1">
    <citation type="submission" date="2021-07" db="EMBL/GenBank/DDBJ databases">
        <title>Actinomadura sp. PM05-2 isolated from lichen.</title>
        <authorList>
            <person name="Somphong A."/>
            <person name="Phongsopitanun W."/>
            <person name="Tanasupawat S."/>
            <person name="Peongsungnone V."/>
        </authorList>
    </citation>
    <scope>NUCLEOTIDE SEQUENCE [LARGE SCALE GENOMIC DNA]</scope>
    <source>
        <strain evidence="9 10">PM05-2</strain>
    </source>
</reference>
<gene>
    <name evidence="9" type="ORF">K1Y72_28990</name>
</gene>
<dbReference type="PANTHER" id="PTHR45779">
    <property type="entry name" value="PEPTIDYLPROLYL ISOMERASE"/>
    <property type="match status" value="1"/>
</dbReference>
<keyword evidence="7" id="KW-1133">Transmembrane helix</keyword>
<organism evidence="9 10">
    <name type="scientific">Actinomadura parmotrematis</name>
    <dbReference type="NCBI Taxonomy" id="2864039"/>
    <lineage>
        <taxon>Bacteria</taxon>
        <taxon>Bacillati</taxon>
        <taxon>Actinomycetota</taxon>
        <taxon>Actinomycetes</taxon>
        <taxon>Streptosporangiales</taxon>
        <taxon>Thermomonosporaceae</taxon>
        <taxon>Actinomadura</taxon>
    </lineage>
</organism>
<dbReference type="Gene3D" id="3.10.50.40">
    <property type="match status" value="2"/>
</dbReference>
<dbReference type="Proteomes" id="UP000774570">
    <property type="component" value="Unassembled WGS sequence"/>
</dbReference>
<evidence type="ECO:0000313" key="9">
    <source>
        <dbReference type="EMBL" id="MBW8486434.1"/>
    </source>
</evidence>
<feature type="compositionally biased region" description="Basic and acidic residues" evidence="6">
    <location>
        <begin position="1"/>
        <end position="13"/>
    </location>
</feature>
<dbReference type="EC" id="5.2.1.8" evidence="2 5"/>
<accession>A0ABS7G144</accession>
<evidence type="ECO:0000256" key="6">
    <source>
        <dbReference type="SAM" id="MobiDB-lite"/>
    </source>
</evidence>
<dbReference type="InterPro" id="IPR001179">
    <property type="entry name" value="PPIase_FKBP_dom"/>
</dbReference>
<evidence type="ECO:0000256" key="4">
    <source>
        <dbReference type="ARBA" id="ARBA00023235"/>
    </source>
</evidence>
<evidence type="ECO:0000256" key="5">
    <source>
        <dbReference type="PROSITE-ProRule" id="PRU00277"/>
    </source>
</evidence>
<evidence type="ECO:0000256" key="7">
    <source>
        <dbReference type="SAM" id="Phobius"/>
    </source>
</evidence>
<keyword evidence="7" id="KW-0472">Membrane</keyword>
<evidence type="ECO:0000256" key="2">
    <source>
        <dbReference type="ARBA" id="ARBA00013194"/>
    </source>
</evidence>
<sequence>MSEDDKPRSEPAVKAKLPSAKNIRSPEFKPHGISGGGRSSGVVGGGGSRPSGLTAAQARKRRRIGIAAAVVVVLAVAGGTTWYFTRPGPEVTVSGAFGKDAKAKIPKELKPAAKLKVSTPIKGTGNKIASGDTVFAKYTFYQWAKKGDHESTNKMITSSYKEAVRPLVIGKSGVKGVDTGLVGQTAGSRVVLEIPPAQGFGEQAEQVGLGAKDSVVFILDVLSSIPKNAGPTGTEQKLTDKNLPSVVAGKQGEAPKITIPKADAPDKLVAKTLVAGTGQALAKGDSAIVQYQGQIWKTGKVFDSSWASGNGPTQFPIGTGETVPGFDKGLTGQKVGSRVLLVLPPKEGYGTKGNEQAGIKGTDTLVFVVDILGITPK</sequence>
<feature type="transmembrane region" description="Helical" evidence="7">
    <location>
        <begin position="64"/>
        <end position="84"/>
    </location>
</feature>
<dbReference type="InterPro" id="IPR044609">
    <property type="entry name" value="FKBP2/11"/>
</dbReference>
<dbReference type="Pfam" id="PF00254">
    <property type="entry name" value="FKBP_C"/>
    <property type="match status" value="2"/>
</dbReference>
<proteinExistence type="predicted"/>
<feature type="compositionally biased region" description="Gly residues" evidence="6">
    <location>
        <begin position="33"/>
        <end position="49"/>
    </location>
</feature>